<comment type="caution">
    <text evidence="1">The sequence shown here is derived from an EMBL/GenBank/DDBJ whole genome shotgun (WGS) entry which is preliminary data.</text>
</comment>
<reference evidence="1 2" key="1">
    <citation type="submission" date="2016-03" db="EMBL/GenBank/DDBJ databases">
        <title>Choanephora cucurbitarum.</title>
        <authorList>
            <person name="Min B."/>
            <person name="Park H."/>
            <person name="Park J.-H."/>
            <person name="Shin H.-D."/>
            <person name="Choi I.-G."/>
        </authorList>
    </citation>
    <scope>NUCLEOTIDE SEQUENCE [LARGE SCALE GENOMIC DNA]</scope>
    <source>
        <strain evidence="1 2">KUS-F28377</strain>
    </source>
</reference>
<protein>
    <submittedName>
        <fullName evidence="1">Uncharacterized protein</fullName>
    </submittedName>
</protein>
<dbReference type="InParanoid" id="A0A1C7NL09"/>
<dbReference type="STRING" id="101091.A0A1C7NL09"/>
<evidence type="ECO:0000313" key="1">
    <source>
        <dbReference type="EMBL" id="OBZ89509.1"/>
    </source>
</evidence>
<keyword evidence="2" id="KW-1185">Reference proteome</keyword>
<proteinExistence type="predicted"/>
<feature type="non-terminal residue" evidence="1">
    <location>
        <position position="82"/>
    </location>
</feature>
<gene>
    <name evidence="1" type="ORF">A0J61_02433</name>
</gene>
<dbReference type="EMBL" id="LUGH01000092">
    <property type="protein sequence ID" value="OBZ89509.1"/>
    <property type="molecule type" value="Genomic_DNA"/>
</dbReference>
<sequence length="82" mass="9484">MSESLNELFPQLVSMTDADKILKLARHMPCDQCQDCQGWRPSFSLDYSQTCLCGHDANEHVGQKRDFTRRLKVALRIDELLE</sequence>
<name>A0A1C7NL09_9FUNG</name>
<organism evidence="1 2">
    <name type="scientific">Choanephora cucurbitarum</name>
    <dbReference type="NCBI Taxonomy" id="101091"/>
    <lineage>
        <taxon>Eukaryota</taxon>
        <taxon>Fungi</taxon>
        <taxon>Fungi incertae sedis</taxon>
        <taxon>Mucoromycota</taxon>
        <taxon>Mucoromycotina</taxon>
        <taxon>Mucoromycetes</taxon>
        <taxon>Mucorales</taxon>
        <taxon>Mucorineae</taxon>
        <taxon>Choanephoraceae</taxon>
        <taxon>Choanephoroideae</taxon>
        <taxon>Choanephora</taxon>
    </lineage>
</organism>
<accession>A0A1C7NL09</accession>
<dbReference type="Proteomes" id="UP000093000">
    <property type="component" value="Unassembled WGS sequence"/>
</dbReference>
<evidence type="ECO:0000313" key="2">
    <source>
        <dbReference type="Proteomes" id="UP000093000"/>
    </source>
</evidence>
<dbReference type="OrthoDB" id="128536at2759"/>
<dbReference type="AlphaFoldDB" id="A0A1C7NL09"/>